<dbReference type="InterPro" id="IPR002738">
    <property type="entry name" value="RNase_P_p30"/>
</dbReference>
<keyword evidence="6" id="KW-1185">Reference proteome</keyword>
<feature type="compositionally biased region" description="Low complexity" evidence="4">
    <location>
        <begin position="74"/>
        <end position="86"/>
    </location>
</feature>
<dbReference type="PANTHER" id="PTHR13031:SF0">
    <property type="entry name" value="RIBONUCLEASE P PROTEIN SUBUNIT P30"/>
    <property type="match status" value="1"/>
</dbReference>
<protein>
    <submittedName>
        <fullName evidence="5">RNase P subunit p30-domain-containing protein</fullName>
    </submittedName>
</protein>
<proteinExistence type="inferred from homology"/>
<evidence type="ECO:0000256" key="3">
    <source>
        <dbReference type="ARBA" id="ARBA00022694"/>
    </source>
</evidence>
<comment type="similarity">
    <text evidence="2">Belongs to the eukaryotic/archaeal RNase P protein component 3 family.</text>
</comment>
<evidence type="ECO:0000256" key="1">
    <source>
        <dbReference type="ARBA" id="ARBA00004123"/>
    </source>
</evidence>
<feature type="compositionally biased region" description="Pro residues" evidence="4">
    <location>
        <begin position="63"/>
        <end position="73"/>
    </location>
</feature>
<sequence length="397" mass="40502">MLYDLNLAWTPGVPATELQRTLRFAKNLGYDVVALNHTVTGAIPTVPSPIVNPIPLLNNPTSPTSPPLLPPPTTTKTTNLSTTAPAAIPPPSHSAAAAAALPTILRRVTLVVTDPATTNYRLPDFARAYDVLAVRPANEKAFAWACLSTTEAPALISLDLAAFLGWHIHHRTAMAAVARGSRFEICYGQALGGADTRARANFIGNVQGLLRATKGRGIVVSSGSPQSTTLGLRAPADVVNLLAVWGLGPERGAEALGAGARAVVVNEGIKRRGFRGIVDIVSAAGPDPAAAERAAARAAAAAAAAEEGGSGKAASRKNKNSLLGGGKAQSAAPAGRGQKRKNGDATTLATAAAESSPSAGGSNPPQQQKLSKRQAKKLKLEGSKAEAGAAAPGKQAR</sequence>
<comment type="caution">
    <text evidence="5">The sequence shown here is derived from an EMBL/GenBank/DDBJ whole genome shotgun (WGS) entry which is preliminary data.</text>
</comment>
<dbReference type="PANTHER" id="PTHR13031">
    <property type="entry name" value="RIBONUCLEASE P SUBUNIT P30"/>
    <property type="match status" value="1"/>
</dbReference>
<dbReference type="GO" id="GO:0005655">
    <property type="term" value="C:nucleolar ribonuclease P complex"/>
    <property type="evidence" value="ECO:0007669"/>
    <property type="project" value="TreeGrafter"/>
</dbReference>
<comment type="subcellular location">
    <subcellularLocation>
        <location evidence="1">Nucleus</location>
    </subcellularLocation>
</comment>
<feature type="region of interest" description="Disordered" evidence="4">
    <location>
        <begin position="61"/>
        <end position="91"/>
    </location>
</feature>
<feature type="region of interest" description="Disordered" evidence="4">
    <location>
        <begin position="305"/>
        <end position="397"/>
    </location>
</feature>
<dbReference type="GO" id="GO:0008033">
    <property type="term" value="P:tRNA processing"/>
    <property type="evidence" value="ECO:0007669"/>
    <property type="project" value="UniProtKB-KW"/>
</dbReference>
<evidence type="ECO:0000256" key="4">
    <source>
        <dbReference type="SAM" id="MobiDB-lite"/>
    </source>
</evidence>
<evidence type="ECO:0000313" key="6">
    <source>
        <dbReference type="Proteomes" id="UP001287356"/>
    </source>
</evidence>
<evidence type="ECO:0000313" key="5">
    <source>
        <dbReference type="EMBL" id="KAK3382985.1"/>
    </source>
</evidence>
<accession>A0AAE0NK68</accession>
<dbReference type="InterPro" id="IPR016195">
    <property type="entry name" value="Pol/histidinol_Pase-like"/>
</dbReference>
<keyword evidence="3" id="KW-0819">tRNA processing</keyword>
<dbReference type="Gene3D" id="3.20.20.140">
    <property type="entry name" value="Metal-dependent hydrolases"/>
    <property type="match status" value="1"/>
</dbReference>
<reference evidence="5" key="1">
    <citation type="journal article" date="2023" name="Mol. Phylogenet. Evol.">
        <title>Genome-scale phylogeny and comparative genomics of the fungal order Sordariales.</title>
        <authorList>
            <person name="Hensen N."/>
            <person name="Bonometti L."/>
            <person name="Westerberg I."/>
            <person name="Brannstrom I.O."/>
            <person name="Guillou S."/>
            <person name="Cros-Aarteil S."/>
            <person name="Calhoun S."/>
            <person name="Haridas S."/>
            <person name="Kuo A."/>
            <person name="Mondo S."/>
            <person name="Pangilinan J."/>
            <person name="Riley R."/>
            <person name="LaButti K."/>
            <person name="Andreopoulos B."/>
            <person name="Lipzen A."/>
            <person name="Chen C."/>
            <person name="Yan M."/>
            <person name="Daum C."/>
            <person name="Ng V."/>
            <person name="Clum A."/>
            <person name="Steindorff A."/>
            <person name="Ohm R.A."/>
            <person name="Martin F."/>
            <person name="Silar P."/>
            <person name="Natvig D.O."/>
            <person name="Lalanne C."/>
            <person name="Gautier V."/>
            <person name="Ament-Velasquez S.L."/>
            <person name="Kruys A."/>
            <person name="Hutchinson M.I."/>
            <person name="Powell A.J."/>
            <person name="Barry K."/>
            <person name="Miller A.N."/>
            <person name="Grigoriev I.V."/>
            <person name="Debuchy R."/>
            <person name="Gladieux P."/>
            <person name="Hiltunen Thoren M."/>
            <person name="Johannesson H."/>
        </authorList>
    </citation>
    <scope>NUCLEOTIDE SEQUENCE</scope>
    <source>
        <strain evidence="5">CBS 958.72</strain>
    </source>
</reference>
<dbReference type="EMBL" id="JAULSN010000001">
    <property type="protein sequence ID" value="KAK3382985.1"/>
    <property type="molecule type" value="Genomic_DNA"/>
</dbReference>
<gene>
    <name evidence="5" type="ORF">B0T24DRAFT_603179</name>
</gene>
<evidence type="ECO:0000256" key="2">
    <source>
        <dbReference type="ARBA" id="ARBA00007331"/>
    </source>
</evidence>
<name>A0AAE0NK68_9PEZI</name>
<dbReference type="AlphaFoldDB" id="A0AAE0NK68"/>
<dbReference type="Pfam" id="PF01876">
    <property type="entry name" value="RNase_P_p30"/>
    <property type="match status" value="1"/>
</dbReference>
<feature type="compositionally biased region" description="Low complexity" evidence="4">
    <location>
        <begin position="344"/>
        <end position="368"/>
    </location>
</feature>
<dbReference type="GO" id="GO:0003723">
    <property type="term" value="F:RNA binding"/>
    <property type="evidence" value="ECO:0007669"/>
    <property type="project" value="TreeGrafter"/>
</dbReference>
<dbReference type="SUPFAM" id="SSF89550">
    <property type="entry name" value="PHP domain-like"/>
    <property type="match status" value="1"/>
</dbReference>
<dbReference type="Proteomes" id="UP001287356">
    <property type="component" value="Unassembled WGS sequence"/>
</dbReference>
<reference evidence="5" key="2">
    <citation type="submission" date="2023-06" db="EMBL/GenBank/DDBJ databases">
        <authorList>
            <consortium name="Lawrence Berkeley National Laboratory"/>
            <person name="Haridas S."/>
            <person name="Hensen N."/>
            <person name="Bonometti L."/>
            <person name="Westerberg I."/>
            <person name="Brannstrom I.O."/>
            <person name="Guillou S."/>
            <person name="Cros-Aarteil S."/>
            <person name="Calhoun S."/>
            <person name="Kuo A."/>
            <person name="Mondo S."/>
            <person name="Pangilinan J."/>
            <person name="Riley R."/>
            <person name="Labutti K."/>
            <person name="Andreopoulos B."/>
            <person name="Lipzen A."/>
            <person name="Chen C."/>
            <person name="Yanf M."/>
            <person name="Daum C."/>
            <person name="Ng V."/>
            <person name="Clum A."/>
            <person name="Steindorff A."/>
            <person name="Ohm R."/>
            <person name="Martin F."/>
            <person name="Silar P."/>
            <person name="Natvig D."/>
            <person name="Lalanne C."/>
            <person name="Gautier V."/>
            <person name="Ament-Velasquez S.L."/>
            <person name="Kruys A."/>
            <person name="Hutchinson M.I."/>
            <person name="Powell A.J."/>
            <person name="Barry K."/>
            <person name="Miller A.N."/>
            <person name="Grigoriev I.V."/>
            <person name="Debuchy R."/>
            <person name="Gladieux P."/>
            <person name="Thoren M.H."/>
            <person name="Johannesson H."/>
        </authorList>
    </citation>
    <scope>NUCLEOTIDE SEQUENCE</scope>
    <source>
        <strain evidence="5">CBS 958.72</strain>
    </source>
</reference>
<feature type="compositionally biased region" description="Low complexity" evidence="4">
    <location>
        <begin position="385"/>
        <end position="397"/>
    </location>
</feature>
<organism evidence="5 6">
    <name type="scientific">Lasiosphaeria ovina</name>
    <dbReference type="NCBI Taxonomy" id="92902"/>
    <lineage>
        <taxon>Eukaryota</taxon>
        <taxon>Fungi</taxon>
        <taxon>Dikarya</taxon>
        <taxon>Ascomycota</taxon>
        <taxon>Pezizomycotina</taxon>
        <taxon>Sordariomycetes</taxon>
        <taxon>Sordariomycetidae</taxon>
        <taxon>Sordariales</taxon>
        <taxon>Lasiosphaeriaceae</taxon>
        <taxon>Lasiosphaeria</taxon>
    </lineage>
</organism>